<dbReference type="AlphaFoldDB" id="A0A9P8AZE0"/>
<dbReference type="OrthoDB" id="1663137at2759"/>
<protein>
    <submittedName>
        <fullName evidence="1">Uncharacterized protein</fullName>
    </submittedName>
</protein>
<accession>A0A9P8AZE0</accession>
<reference evidence="1" key="1">
    <citation type="submission" date="2020-11" db="EMBL/GenBank/DDBJ databases">
        <title>Adaptations for nitrogen fixation in a non-lichenized fungal sporocarp promotes dispersal by wood-feeding termites.</title>
        <authorList>
            <consortium name="DOE Joint Genome Institute"/>
            <person name="Koch R.A."/>
            <person name="Yoon G."/>
            <person name="Arayal U."/>
            <person name="Lail K."/>
            <person name="Amirebrahimi M."/>
            <person name="Labutti K."/>
            <person name="Lipzen A."/>
            <person name="Riley R."/>
            <person name="Barry K."/>
            <person name="Henrissat B."/>
            <person name="Grigoriev I.V."/>
            <person name="Herr J.R."/>
            <person name="Aime M.C."/>
        </authorList>
    </citation>
    <scope>NUCLEOTIDE SEQUENCE</scope>
    <source>
        <strain evidence="1">MCA 3950</strain>
    </source>
</reference>
<sequence length="102" mass="11322">MTLDLDTFCTCKSQLWALGRAAYPEVLPAKDPSPPVYAKPSQNPMNTGFDGIEIHGANEYLLEQFTHSGNIMNHVGFLVQAMDALVNIFEDMAMKDPKLTFT</sequence>
<proteinExistence type="predicted"/>
<dbReference type="Proteomes" id="UP000812287">
    <property type="component" value="Unassembled WGS sequence"/>
</dbReference>
<dbReference type="InterPro" id="IPR013785">
    <property type="entry name" value="Aldolase_TIM"/>
</dbReference>
<keyword evidence="2" id="KW-1185">Reference proteome</keyword>
<name>A0A9P8AZE0_9AGAR</name>
<comment type="caution">
    <text evidence="1">The sequence shown here is derived from an EMBL/GenBank/DDBJ whole genome shotgun (WGS) entry which is preliminary data.</text>
</comment>
<dbReference type="Gene3D" id="3.20.20.70">
    <property type="entry name" value="Aldolase class I"/>
    <property type="match status" value="1"/>
</dbReference>
<evidence type="ECO:0000313" key="1">
    <source>
        <dbReference type="EMBL" id="KAG7453186.1"/>
    </source>
</evidence>
<dbReference type="GeneID" id="66106236"/>
<evidence type="ECO:0000313" key="2">
    <source>
        <dbReference type="Proteomes" id="UP000812287"/>
    </source>
</evidence>
<gene>
    <name evidence="1" type="ORF">BT62DRAFT_915473</name>
</gene>
<dbReference type="SUPFAM" id="SSF51395">
    <property type="entry name" value="FMN-linked oxidoreductases"/>
    <property type="match status" value="1"/>
</dbReference>
<dbReference type="EMBL" id="MU250523">
    <property type="protein sequence ID" value="KAG7453186.1"/>
    <property type="molecule type" value="Genomic_DNA"/>
</dbReference>
<dbReference type="RefSeq" id="XP_043046686.1">
    <property type="nucleotide sequence ID" value="XM_043183939.1"/>
</dbReference>
<organism evidence="1 2">
    <name type="scientific">Guyanagaster necrorhizus</name>
    <dbReference type="NCBI Taxonomy" id="856835"/>
    <lineage>
        <taxon>Eukaryota</taxon>
        <taxon>Fungi</taxon>
        <taxon>Dikarya</taxon>
        <taxon>Basidiomycota</taxon>
        <taxon>Agaricomycotina</taxon>
        <taxon>Agaricomycetes</taxon>
        <taxon>Agaricomycetidae</taxon>
        <taxon>Agaricales</taxon>
        <taxon>Marasmiineae</taxon>
        <taxon>Physalacriaceae</taxon>
        <taxon>Guyanagaster</taxon>
    </lineage>
</organism>